<evidence type="ECO:0000313" key="1">
    <source>
        <dbReference type="EMBL" id="KPL81883.1"/>
    </source>
</evidence>
<name>A0A0P6XF28_9CHLR</name>
<keyword evidence="2" id="KW-1185">Reference proteome</keyword>
<gene>
    <name evidence="1" type="ORF">SE18_19940</name>
</gene>
<dbReference type="OrthoDB" id="4134439at2"/>
<dbReference type="PIRSF" id="PIRSF017393">
    <property type="entry name" value="MTase_SAV2177"/>
    <property type="match status" value="1"/>
</dbReference>
<dbReference type="Pfam" id="PF04672">
    <property type="entry name" value="Methyltransf_19"/>
    <property type="match status" value="1"/>
</dbReference>
<organism evidence="1 2">
    <name type="scientific">Herpetosiphon geysericola</name>
    <dbReference type="NCBI Taxonomy" id="70996"/>
    <lineage>
        <taxon>Bacteria</taxon>
        <taxon>Bacillati</taxon>
        <taxon>Chloroflexota</taxon>
        <taxon>Chloroflexia</taxon>
        <taxon>Herpetosiphonales</taxon>
        <taxon>Herpetosiphonaceae</taxon>
        <taxon>Herpetosiphon</taxon>
    </lineage>
</organism>
<evidence type="ECO:0008006" key="3">
    <source>
        <dbReference type="Google" id="ProtNLM"/>
    </source>
</evidence>
<accession>A0A0P6XF28</accession>
<comment type="caution">
    <text evidence="1">The sequence shown here is derived from an EMBL/GenBank/DDBJ whole genome shotgun (WGS) entry which is preliminary data.</text>
</comment>
<dbReference type="CDD" id="cd02440">
    <property type="entry name" value="AdoMet_MTases"/>
    <property type="match status" value="1"/>
</dbReference>
<protein>
    <recommendedName>
        <fullName evidence="3">S-adenosyl methyltransferase</fullName>
    </recommendedName>
</protein>
<dbReference type="Gene3D" id="3.40.50.150">
    <property type="entry name" value="Vaccinia Virus protein VP39"/>
    <property type="match status" value="1"/>
</dbReference>
<evidence type="ECO:0000313" key="2">
    <source>
        <dbReference type="Proteomes" id="UP000050277"/>
    </source>
</evidence>
<dbReference type="PATRIC" id="fig|70996.4.peg.943"/>
<dbReference type="EMBL" id="LGKP01000032">
    <property type="protein sequence ID" value="KPL81883.1"/>
    <property type="molecule type" value="Genomic_DNA"/>
</dbReference>
<dbReference type="RefSeq" id="WP_054536224.1">
    <property type="nucleotide sequence ID" value="NZ_LGKP01000032.1"/>
</dbReference>
<reference evidence="1 2" key="1">
    <citation type="submission" date="2015-07" db="EMBL/GenBank/DDBJ databases">
        <title>Whole genome sequence of Herpetosiphon geysericola DSM 7119.</title>
        <authorList>
            <person name="Hemp J."/>
            <person name="Ward L.M."/>
            <person name="Pace L.A."/>
            <person name="Fischer W.W."/>
        </authorList>
    </citation>
    <scope>NUCLEOTIDE SEQUENCE [LARGE SCALE GENOMIC DNA]</scope>
    <source>
        <strain evidence="1 2">DSM 7119</strain>
    </source>
</reference>
<proteinExistence type="predicted"/>
<dbReference type="AlphaFoldDB" id="A0A0P6XF28"/>
<sequence>MEFDPSQPNAGRIYDYLLGGSHNFAVDRAAAERLVQMIPTIENGARLNRWFLDIAINRLADAGFTRYLDLASGLPTQGYIHEIRPDALVLYNDYDQATVAYAREIIGNNPRVIYHHADIAELESILAQADQHFAGERKLAICIIGVSYFLDDQVLRQTLQRLYNWCSPGSQLAMSWLTLPENPNPKLQELLARYQAMGSPIYPRTVAQLNQFIAPWTLLEPGLQRLSEWNEIDGMWVIEDDRQADDDQSDMYGTFMIKG</sequence>
<dbReference type="STRING" id="70996.SE18_19940"/>
<dbReference type="InterPro" id="IPR006764">
    <property type="entry name" value="SAM_dep_MeTrfase_SAV2177_type"/>
</dbReference>
<dbReference type="SUPFAM" id="SSF53335">
    <property type="entry name" value="S-adenosyl-L-methionine-dependent methyltransferases"/>
    <property type="match status" value="1"/>
</dbReference>
<dbReference type="InterPro" id="IPR029063">
    <property type="entry name" value="SAM-dependent_MTases_sf"/>
</dbReference>
<dbReference type="Proteomes" id="UP000050277">
    <property type="component" value="Unassembled WGS sequence"/>
</dbReference>